<dbReference type="EMBL" id="QWLA01000073">
    <property type="protein sequence ID" value="RIH83614.1"/>
    <property type="molecule type" value="Genomic_DNA"/>
</dbReference>
<comment type="cofactor">
    <cofactor evidence="1">
        <name>Mo-molybdopterin</name>
        <dbReference type="ChEBI" id="CHEBI:71302"/>
    </cofactor>
</comment>
<dbReference type="InterPro" id="IPR036374">
    <property type="entry name" value="OxRdtase_Mopterin-bd_sf"/>
</dbReference>
<dbReference type="InterPro" id="IPR008335">
    <property type="entry name" value="Mopterin_OxRdtase_euk"/>
</dbReference>
<dbReference type="InterPro" id="IPR014756">
    <property type="entry name" value="Ig_E-set"/>
</dbReference>
<keyword evidence="4 8" id="KW-0560">Oxidoreductase</keyword>
<keyword evidence="5" id="KW-1133">Transmembrane helix</keyword>
<evidence type="ECO:0000256" key="3">
    <source>
        <dbReference type="ARBA" id="ARBA00022723"/>
    </source>
</evidence>
<protein>
    <submittedName>
        <fullName evidence="8">Sulfoxide reductase catalytic subunit YedY</fullName>
        <ecNumber evidence="8">1.8.-.-</ecNumber>
    </submittedName>
</protein>
<dbReference type="InterPro" id="IPR000572">
    <property type="entry name" value="OxRdtase_Mopterin-bd_dom"/>
</dbReference>
<dbReference type="GO" id="GO:0043546">
    <property type="term" value="F:molybdopterin cofactor binding"/>
    <property type="evidence" value="ECO:0007669"/>
    <property type="project" value="TreeGrafter"/>
</dbReference>
<evidence type="ECO:0000313" key="8">
    <source>
        <dbReference type="EMBL" id="RIH83614.1"/>
    </source>
</evidence>
<dbReference type="PRINTS" id="PR00407">
    <property type="entry name" value="EUMOPTERIN"/>
</dbReference>
<dbReference type="SUPFAM" id="SSF81296">
    <property type="entry name" value="E set domains"/>
    <property type="match status" value="1"/>
</dbReference>
<dbReference type="AlphaFoldDB" id="A0A399EG18"/>
<dbReference type="InterPro" id="IPR005066">
    <property type="entry name" value="MoCF_OxRdtse_dimer"/>
</dbReference>
<feature type="domain" description="Oxidoreductase molybdopterin-binding" evidence="6">
    <location>
        <begin position="206"/>
        <end position="352"/>
    </location>
</feature>
<dbReference type="GO" id="GO:0008482">
    <property type="term" value="F:sulfite oxidase activity"/>
    <property type="evidence" value="ECO:0007669"/>
    <property type="project" value="TreeGrafter"/>
</dbReference>
<feature type="transmembrane region" description="Helical" evidence="5">
    <location>
        <begin position="65"/>
        <end position="85"/>
    </location>
</feature>
<dbReference type="PANTHER" id="PTHR19372">
    <property type="entry name" value="SULFITE REDUCTASE"/>
    <property type="match status" value="1"/>
</dbReference>
<keyword evidence="9" id="KW-1185">Reference proteome</keyword>
<dbReference type="SUPFAM" id="SSF56524">
    <property type="entry name" value="Oxidoreductase molybdopterin-binding domain"/>
    <property type="match status" value="1"/>
</dbReference>
<keyword evidence="3" id="KW-0479">Metal-binding</keyword>
<proteinExistence type="predicted"/>
<dbReference type="EC" id="1.8.-.-" evidence="8"/>
<dbReference type="OrthoDB" id="9778777at2"/>
<evidence type="ECO:0000259" key="7">
    <source>
        <dbReference type="Pfam" id="PF03404"/>
    </source>
</evidence>
<evidence type="ECO:0000256" key="5">
    <source>
        <dbReference type="SAM" id="Phobius"/>
    </source>
</evidence>
<dbReference type="Gene3D" id="2.60.40.650">
    <property type="match status" value="1"/>
</dbReference>
<sequence>MRRTDWMWGIGVGLGLGLVGFGLRGLGVAYPLEGLFAQITHWLGTPAMFNLVHSLFGYGELAKNLAFAGAALAWLLVHPFLWWAARRRLPLGLLLTLGVYAASAFVLPGGWVAAGLYAAVFAGVILAVRRGSNPVVASSADPARRESLKTLGVLAVGLALWGEVRAQARIVWEKIAGLWPELIGQSRLYQVSKNPAFLDPNLLGRPYRLEVSGLVNRPFSLGLEEIKALPSVDLIHTMTCISNPIGGDLIGCVKWRGVPLKTLLERADVKAEAKFIVWEAADRYTESIALAEVPPEAMLAYAAENPESGEFEDLEPRHGYPTRILLPGRYGMKQPKWLSKITLSDREVTGYWAQRGWSKSAVIRTMSRIDTPRQNARLKAGEELIVAGIAYTGGRPLERVEVSLDGGKTWQKAQLRPPRARYAWQQWALPWRPQKGDYTLQVRAVEAGERLQDATVREPLPDGATGYHTLRVRVG</sequence>
<dbReference type="Pfam" id="PF00174">
    <property type="entry name" value="Oxidored_molyb"/>
    <property type="match status" value="1"/>
</dbReference>
<keyword evidence="5" id="KW-0472">Membrane</keyword>
<keyword evidence="5" id="KW-0812">Transmembrane</keyword>
<accession>A0A399EG18</accession>
<name>A0A399EG18_9DEIN</name>
<gene>
    <name evidence="8" type="primary">yedY_3</name>
    <name evidence="8" type="ORF">Mrose_02972</name>
</gene>
<comment type="caution">
    <text evidence="8">The sequence shown here is derived from an EMBL/GenBank/DDBJ whole genome shotgun (WGS) entry which is preliminary data.</text>
</comment>
<evidence type="ECO:0000256" key="4">
    <source>
        <dbReference type="ARBA" id="ARBA00023002"/>
    </source>
</evidence>
<dbReference type="GO" id="GO:0030151">
    <property type="term" value="F:molybdenum ion binding"/>
    <property type="evidence" value="ECO:0007669"/>
    <property type="project" value="InterPro"/>
</dbReference>
<reference evidence="8 9" key="1">
    <citation type="submission" date="2018-08" db="EMBL/GenBank/DDBJ databases">
        <title>Meiothermus roseus NBRC 110900 genome sequencing project.</title>
        <authorList>
            <person name="Da Costa M.S."/>
            <person name="Albuquerque L."/>
            <person name="Raposo P."/>
            <person name="Froufe H.J.C."/>
            <person name="Barroso C.S."/>
            <person name="Egas C."/>
        </authorList>
    </citation>
    <scope>NUCLEOTIDE SEQUENCE [LARGE SCALE GENOMIC DNA]</scope>
    <source>
        <strain evidence="8 9">NBRC 110900</strain>
    </source>
</reference>
<evidence type="ECO:0000256" key="1">
    <source>
        <dbReference type="ARBA" id="ARBA00001924"/>
    </source>
</evidence>
<evidence type="ECO:0000259" key="6">
    <source>
        <dbReference type="Pfam" id="PF00174"/>
    </source>
</evidence>
<dbReference type="Pfam" id="PF03404">
    <property type="entry name" value="Mo-co_dimer"/>
    <property type="match status" value="1"/>
</dbReference>
<evidence type="ECO:0000256" key="2">
    <source>
        <dbReference type="ARBA" id="ARBA00022505"/>
    </source>
</evidence>
<dbReference type="RefSeq" id="WP_119279616.1">
    <property type="nucleotide sequence ID" value="NZ_QWLA01000073.1"/>
</dbReference>
<organism evidence="8 9">
    <name type="scientific">Calidithermus roseus</name>
    <dbReference type="NCBI Taxonomy" id="1644118"/>
    <lineage>
        <taxon>Bacteria</taxon>
        <taxon>Thermotogati</taxon>
        <taxon>Deinococcota</taxon>
        <taxon>Deinococci</taxon>
        <taxon>Thermales</taxon>
        <taxon>Thermaceae</taxon>
        <taxon>Calidithermus</taxon>
    </lineage>
</organism>
<dbReference type="PANTHER" id="PTHR19372:SF7">
    <property type="entry name" value="SULFITE OXIDASE, MITOCHONDRIAL"/>
    <property type="match status" value="1"/>
</dbReference>
<feature type="domain" description="Moybdenum cofactor oxidoreductase dimerisation" evidence="7">
    <location>
        <begin position="365"/>
        <end position="452"/>
    </location>
</feature>
<dbReference type="Proteomes" id="UP000265341">
    <property type="component" value="Unassembled WGS sequence"/>
</dbReference>
<dbReference type="GO" id="GO:0006790">
    <property type="term" value="P:sulfur compound metabolic process"/>
    <property type="evidence" value="ECO:0007669"/>
    <property type="project" value="TreeGrafter"/>
</dbReference>
<dbReference type="Gene3D" id="3.90.420.10">
    <property type="entry name" value="Oxidoreductase, molybdopterin-binding domain"/>
    <property type="match status" value="1"/>
</dbReference>
<dbReference type="GO" id="GO:0020037">
    <property type="term" value="F:heme binding"/>
    <property type="evidence" value="ECO:0007669"/>
    <property type="project" value="TreeGrafter"/>
</dbReference>
<evidence type="ECO:0000313" key="9">
    <source>
        <dbReference type="Proteomes" id="UP000265341"/>
    </source>
</evidence>
<keyword evidence="2" id="KW-0500">Molybdenum</keyword>